<evidence type="ECO:0000313" key="4">
    <source>
        <dbReference type="EMBL" id="GKV28197.1"/>
    </source>
</evidence>
<evidence type="ECO:0000256" key="1">
    <source>
        <dbReference type="PROSITE-ProRule" id="PRU00047"/>
    </source>
</evidence>
<feature type="compositionally biased region" description="Acidic residues" evidence="2">
    <location>
        <begin position="1"/>
        <end position="11"/>
    </location>
</feature>
<dbReference type="CDD" id="cd06222">
    <property type="entry name" value="RNase_H_like"/>
    <property type="match status" value="1"/>
</dbReference>
<keyword evidence="1" id="KW-0863">Zinc-finger</keyword>
<evidence type="ECO:0000259" key="3">
    <source>
        <dbReference type="PROSITE" id="PS50158"/>
    </source>
</evidence>
<dbReference type="Proteomes" id="UP001054252">
    <property type="component" value="Unassembled WGS sequence"/>
</dbReference>
<gene>
    <name evidence="4" type="ORF">SLEP1_g37280</name>
</gene>
<dbReference type="InterPro" id="IPR040256">
    <property type="entry name" value="At4g02000-like"/>
</dbReference>
<feature type="compositionally biased region" description="Low complexity" evidence="2">
    <location>
        <begin position="389"/>
        <end position="404"/>
    </location>
</feature>
<dbReference type="GO" id="GO:0003676">
    <property type="term" value="F:nucleic acid binding"/>
    <property type="evidence" value="ECO:0007669"/>
    <property type="project" value="InterPro"/>
</dbReference>
<dbReference type="SUPFAM" id="SSF53098">
    <property type="entry name" value="Ribonuclease H-like"/>
    <property type="match status" value="1"/>
</dbReference>
<dbReference type="InterPro" id="IPR036397">
    <property type="entry name" value="RNaseH_sf"/>
</dbReference>
<dbReference type="Pfam" id="PF03372">
    <property type="entry name" value="Exo_endo_phos"/>
    <property type="match status" value="1"/>
</dbReference>
<dbReference type="Pfam" id="PF00078">
    <property type="entry name" value="RVT_1"/>
    <property type="match status" value="1"/>
</dbReference>
<dbReference type="InterPro" id="IPR044730">
    <property type="entry name" value="RNase_H-like_dom_plant"/>
</dbReference>
<dbReference type="Gene3D" id="3.30.420.10">
    <property type="entry name" value="Ribonuclease H-like superfamily/Ribonuclease H"/>
    <property type="match status" value="1"/>
</dbReference>
<dbReference type="InterPro" id="IPR001878">
    <property type="entry name" value="Znf_CCHC"/>
</dbReference>
<name>A0AAV5KU34_9ROSI</name>
<dbReference type="InterPro" id="IPR002156">
    <property type="entry name" value="RNaseH_domain"/>
</dbReference>
<feature type="region of interest" description="Disordered" evidence="2">
    <location>
        <begin position="1"/>
        <end position="33"/>
    </location>
</feature>
<sequence length="1670" mass="185528">MVVESEDSEESMEMRGDKEGIRDREGDDCKRGKGKIKTTYFTFNREKKLSTHDLDFQPAAGGAQPSPTPPLPDILTIFPGETQADSSTPTHDAVELPSNQSFGSTDSPKSFRDTLLDGSAAKTPPLVSYEELVEANLSVDSPMVEEGADPTQVKVPKVKIQRLLKEWKTDQEYEVIDVGMGYFIVRFATPEDCSRVLTGGPYKFFDHYLAVQPWEPSFHPVRAKAPKTAVWVKLHGVPSMCFHEAIILYLASKLGKPIKVDSITLLGTREKFARVCVEVDLSQKLPSMLDLDLEELPQTMVLVEYEGIHKICFHCGEFGHTEASCHYKHPGKPVSMGNPNAQAMIDLTQALKPNTAENNMVFGPWMVQQRKPRRRNPAGHNQIPTGNKSQPQSTNDSDSSQSKSGILAKSKVLDKGKGAKSSQQNRFAAIEDLMDEEIELIGAIKGKEVVEAGNSSTSNKDLAAMDITPLPALEAQMQGPIHQATVSTSALPSIPPPVPDNSFAKPKSRSSKKKTKTLGPVLKEARTSVQKPYDPPLVSKKNLDSSLVPPSTLSSGSSFPKVLIEQAAPSSSLLAQQVALRLPSIQISPTSLPAVSNAPDKFHAENPPPASTSDHNVGVNPLTQLIGQYGPFQRECRELIKMNRPDVICFLETKTDLATNALRFLRRFGFDKDYQIPSQGRVGGLWLFWCSNTVSLEILNSSPQFIHCALTQSQIACLVTFVYIQPYMAMKDLCWEQLRDLAEHVNNNWVVMGDFNDILTVEEASPKATRGFVRAQRFRDRLTSCGLHSTEPLGCRYTWLRKQNGRVLLRERLDRALFNMMALESLPDVKVINLPRLCSDHHPVLLCLDAPIQGDRHSRPIRFEAAWLTHEDFHKIFTTAWASHNSSITSAIQSVREVCLKWNKEVFGLGSGVIEGVSPSFACRRVVLVPKIASGMADFGNSTYQPQLAIEDGESLLRPVSLEEVKAALFSMKGLKSPGPDGIQPIFYQKHWKEVSGPLIQLIMFSVTSLQLSVLWNGEELPPFNPQRGLQQGDPLSPYLFIMCMEKLSHKIQSQVHSRVWKPFRISRGGLALSHLFFAYDLMLFCEASSQQVKVAMDCLTEFSNESGLAINLTKSKLYVSPNIQRQVAAALSQACGIPLTRELGNYLGVPILHGRPSASTYKHLLKKNPTQTGRLEAEFAKYGREKGSSSGSKENNQALITKLGLQLISNPSKPWCKALTVKYLKCGSLMHCPTSLVASATWKSILKCRNILQLGLRWRVGDGQQIKFWQDVWVGDKPLYEVAISPTLPGFVDIPVSYAITPSGDWNESWLGHLLPDHVVAQILATPLPAFGQQFDKVFWSGLPDGSFSVKSAFHLLQQQHVSLTQQGENWRWIWKLKCTERIKICEQSPETPLHLLRDCYHSRLTWESSVVLPADFFMLNFEEWLRKNAQAQMSSGAPSQNWSTLFLSTIWVIWKSRNALIFNNKKTPPHVLFQQASSLARDTNLVLATNILSSPRVPRWVRWFPPDFPFFKLNTDGAMNHSTGQASAGGLIRDHGGRWIHGFAINIGPQSSYMAEIWGCHVGLRLALELGISHLVLEMDSLLAVQLIQTRKAGDGPASVLLLDIFHLASSFEVCTIQHTLREGNSAADFMASVGHNLNRGITYFQTPPPGMQSILHGDSIGSLFLRT</sequence>
<dbReference type="InterPro" id="IPR036691">
    <property type="entry name" value="Endo/exonu/phosph_ase_sf"/>
</dbReference>
<dbReference type="InterPro" id="IPR025558">
    <property type="entry name" value="DUF4283"/>
</dbReference>
<proteinExistence type="predicted"/>
<protein>
    <recommendedName>
        <fullName evidence="3">CCHC-type domain-containing protein</fullName>
    </recommendedName>
</protein>
<dbReference type="Gene3D" id="3.60.10.10">
    <property type="entry name" value="Endonuclease/exonuclease/phosphatase"/>
    <property type="match status" value="1"/>
</dbReference>
<keyword evidence="1" id="KW-0479">Metal-binding</keyword>
<organism evidence="4 5">
    <name type="scientific">Rubroshorea leprosula</name>
    <dbReference type="NCBI Taxonomy" id="152421"/>
    <lineage>
        <taxon>Eukaryota</taxon>
        <taxon>Viridiplantae</taxon>
        <taxon>Streptophyta</taxon>
        <taxon>Embryophyta</taxon>
        <taxon>Tracheophyta</taxon>
        <taxon>Spermatophyta</taxon>
        <taxon>Magnoliopsida</taxon>
        <taxon>eudicotyledons</taxon>
        <taxon>Gunneridae</taxon>
        <taxon>Pentapetalae</taxon>
        <taxon>rosids</taxon>
        <taxon>malvids</taxon>
        <taxon>Malvales</taxon>
        <taxon>Dipterocarpaceae</taxon>
        <taxon>Rubroshorea</taxon>
    </lineage>
</organism>
<evidence type="ECO:0000256" key="2">
    <source>
        <dbReference type="SAM" id="MobiDB-lite"/>
    </source>
</evidence>
<dbReference type="GO" id="GO:0008270">
    <property type="term" value="F:zinc ion binding"/>
    <property type="evidence" value="ECO:0007669"/>
    <property type="project" value="UniProtKB-KW"/>
</dbReference>
<reference evidence="4 5" key="1">
    <citation type="journal article" date="2021" name="Commun. Biol.">
        <title>The genome of Shorea leprosula (Dipterocarpaceae) highlights the ecological relevance of drought in aseasonal tropical rainforests.</title>
        <authorList>
            <person name="Ng K.K.S."/>
            <person name="Kobayashi M.J."/>
            <person name="Fawcett J.A."/>
            <person name="Hatakeyama M."/>
            <person name="Paape T."/>
            <person name="Ng C.H."/>
            <person name="Ang C.C."/>
            <person name="Tnah L.H."/>
            <person name="Lee C.T."/>
            <person name="Nishiyama T."/>
            <person name="Sese J."/>
            <person name="O'Brien M.J."/>
            <person name="Copetti D."/>
            <person name="Mohd Noor M.I."/>
            <person name="Ong R.C."/>
            <person name="Putra M."/>
            <person name="Sireger I.Z."/>
            <person name="Indrioko S."/>
            <person name="Kosugi Y."/>
            <person name="Izuno A."/>
            <person name="Isagi Y."/>
            <person name="Lee S.L."/>
            <person name="Shimizu K.K."/>
        </authorList>
    </citation>
    <scope>NUCLEOTIDE SEQUENCE [LARGE SCALE GENOMIC DNA]</scope>
    <source>
        <strain evidence="4">214</strain>
    </source>
</reference>
<dbReference type="PANTHER" id="PTHR31286">
    <property type="entry name" value="GLYCINE-RICH CELL WALL STRUCTURAL PROTEIN 1.8-LIKE"/>
    <property type="match status" value="1"/>
</dbReference>
<feature type="compositionally biased region" description="Basic residues" evidence="2">
    <location>
        <begin position="506"/>
        <end position="516"/>
    </location>
</feature>
<dbReference type="PROSITE" id="PS50158">
    <property type="entry name" value="ZF_CCHC"/>
    <property type="match status" value="1"/>
</dbReference>
<keyword evidence="5" id="KW-1185">Reference proteome</keyword>
<comment type="caution">
    <text evidence="4">The sequence shown here is derived from an EMBL/GenBank/DDBJ whole genome shotgun (WGS) entry which is preliminary data.</text>
</comment>
<keyword evidence="1" id="KW-0862">Zinc</keyword>
<feature type="compositionally biased region" description="Basic and acidic residues" evidence="2">
    <location>
        <begin position="12"/>
        <end position="31"/>
    </location>
</feature>
<dbReference type="EMBL" id="BPVZ01000078">
    <property type="protein sequence ID" value="GKV28197.1"/>
    <property type="molecule type" value="Genomic_DNA"/>
</dbReference>
<feature type="region of interest" description="Disordered" evidence="2">
    <location>
        <begin position="482"/>
        <end position="555"/>
    </location>
</feature>
<feature type="compositionally biased region" description="Polar residues" evidence="2">
    <location>
        <begin position="544"/>
        <end position="555"/>
    </location>
</feature>
<feature type="region of interest" description="Disordered" evidence="2">
    <location>
        <begin position="52"/>
        <end position="113"/>
    </location>
</feature>
<feature type="domain" description="CCHC-type" evidence="3">
    <location>
        <begin position="312"/>
        <end position="325"/>
    </location>
</feature>
<dbReference type="SUPFAM" id="SSF56219">
    <property type="entry name" value="DNase I-like"/>
    <property type="match status" value="1"/>
</dbReference>
<evidence type="ECO:0000313" key="5">
    <source>
        <dbReference type="Proteomes" id="UP001054252"/>
    </source>
</evidence>
<accession>A0AAV5KU34</accession>
<feature type="region of interest" description="Disordered" evidence="2">
    <location>
        <begin position="370"/>
        <end position="405"/>
    </location>
</feature>
<dbReference type="PANTHER" id="PTHR31286:SF99">
    <property type="entry name" value="DUF4283 DOMAIN-CONTAINING PROTEIN"/>
    <property type="match status" value="1"/>
</dbReference>
<dbReference type="InterPro" id="IPR012337">
    <property type="entry name" value="RNaseH-like_sf"/>
</dbReference>
<dbReference type="InterPro" id="IPR000477">
    <property type="entry name" value="RT_dom"/>
</dbReference>
<dbReference type="Pfam" id="PF14111">
    <property type="entry name" value="DUF4283"/>
    <property type="match status" value="1"/>
</dbReference>
<feature type="region of interest" description="Disordered" evidence="2">
    <location>
        <begin position="596"/>
        <end position="616"/>
    </location>
</feature>
<dbReference type="InterPro" id="IPR005135">
    <property type="entry name" value="Endo/exonuclease/phosphatase"/>
</dbReference>
<dbReference type="Pfam" id="PF13456">
    <property type="entry name" value="RVT_3"/>
    <property type="match status" value="1"/>
</dbReference>
<dbReference type="GO" id="GO:0004523">
    <property type="term" value="F:RNA-DNA hybrid ribonuclease activity"/>
    <property type="evidence" value="ECO:0007669"/>
    <property type="project" value="InterPro"/>
</dbReference>
<feature type="compositionally biased region" description="Polar residues" evidence="2">
    <location>
        <begin position="97"/>
        <end position="108"/>
    </location>
</feature>